<dbReference type="InterPro" id="IPR025520">
    <property type="entry name" value="DUF4408"/>
</dbReference>
<evidence type="ECO:0000256" key="1">
    <source>
        <dbReference type="SAM" id="MobiDB-lite"/>
    </source>
</evidence>
<feature type="compositionally biased region" description="Polar residues" evidence="1">
    <location>
        <begin position="168"/>
        <end position="185"/>
    </location>
</feature>
<keyword evidence="2" id="KW-0472">Membrane</keyword>
<feature type="compositionally biased region" description="Polar residues" evidence="1">
    <location>
        <begin position="113"/>
        <end position="131"/>
    </location>
</feature>
<keyword evidence="5" id="KW-1185">Reference proteome</keyword>
<organism evidence="4 5">
    <name type="scientific">Nyssa sinensis</name>
    <dbReference type="NCBI Taxonomy" id="561372"/>
    <lineage>
        <taxon>Eukaryota</taxon>
        <taxon>Viridiplantae</taxon>
        <taxon>Streptophyta</taxon>
        <taxon>Embryophyta</taxon>
        <taxon>Tracheophyta</taxon>
        <taxon>Spermatophyta</taxon>
        <taxon>Magnoliopsida</taxon>
        <taxon>eudicotyledons</taxon>
        <taxon>Gunneridae</taxon>
        <taxon>Pentapetalae</taxon>
        <taxon>asterids</taxon>
        <taxon>Cornales</taxon>
        <taxon>Nyssaceae</taxon>
        <taxon>Nyssa</taxon>
    </lineage>
</organism>
<dbReference type="AlphaFoldDB" id="A0A5J5BJM0"/>
<feature type="domain" description="DUF4408" evidence="3">
    <location>
        <begin position="58"/>
        <end position="86"/>
    </location>
</feature>
<feature type="transmembrane region" description="Helical" evidence="2">
    <location>
        <begin position="22"/>
        <end position="47"/>
    </location>
</feature>
<reference evidence="4 5" key="1">
    <citation type="submission" date="2019-09" db="EMBL/GenBank/DDBJ databases">
        <title>A chromosome-level genome assembly of the Chinese tupelo Nyssa sinensis.</title>
        <authorList>
            <person name="Yang X."/>
            <person name="Kang M."/>
            <person name="Yang Y."/>
            <person name="Xiong H."/>
            <person name="Wang M."/>
            <person name="Zhang Z."/>
            <person name="Wang Z."/>
            <person name="Wu H."/>
            <person name="Ma T."/>
            <person name="Liu J."/>
            <person name="Xi Z."/>
        </authorList>
    </citation>
    <scope>NUCLEOTIDE SEQUENCE [LARGE SCALE GENOMIC DNA]</scope>
    <source>
        <strain evidence="4">J267</strain>
        <tissue evidence="4">Leaf</tissue>
    </source>
</reference>
<accession>A0A5J5BJM0</accession>
<dbReference type="EMBL" id="CM018035">
    <property type="protein sequence ID" value="KAA8542924.1"/>
    <property type="molecule type" value="Genomic_DNA"/>
</dbReference>
<name>A0A5J5BJM0_9ASTE</name>
<evidence type="ECO:0000259" key="3">
    <source>
        <dbReference type="Pfam" id="PF14364"/>
    </source>
</evidence>
<dbReference type="PANTHER" id="PTHR33098:SF114">
    <property type="entry name" value="DUF4408 DOMAIN-CONTAINING PROTEIN"/>
    <property type="match status" value="1"/>
</dbReference>
<dbReference type="Pfam" id="PF05553">
    <property type="entry name" value="DUF761"/>
    <property type="match status" value="1"/>
</dbReference>
<feature type="transmembrane region" description="Helical" evidence="2">
    <location>
        <begin position="67"/>
        <end position="86"/>
    </location>
</feature>
<feature type="compositionally biased region" description="Basic and acidic residues" evidence="1">
    <location>
        <begin position="132"/>
        <end position="142"/>
    </location>
</feature>
<feature type="region of interest" description="Disordered" evidence="1">
    <location>
        <begin position="90"/>
        <end position="196"/>
    </location>
</feature>
<protein>
    <recommendedName>
        <fullName evidence="3">DUF4408 domain-containing protein</fullName>
    </recommendedName>
</protein>
<gene>
    <name evidence="4" type="ORF">F0562_024076</name>
</gene>
<dbReference type="Pfam" id="PF14364">
    <property type="entry name" value="DUF4408"/>
    <property type="match status" value="1"/>
</dbReference>
<dbReference type="PANTHER" id="PTHR33098">
    <property type="entry name" value="COTTON FIBER (DUF761)"/>
    <property type="match status" value="1"/>
</dbReference>
<dbReference type="Proteomes" id="UP000325577">
    <property type="component" value="Linkage Group LG12"/>
</dbReference>
<keyword evidence="2" id="KW-0812">Transmembrane</keyword>
<evidence type="ECO:0000313" key="4">
    <source>
        <dbReference type="EMBL" id="KAA8542924.1"/>
    </source>
</evidence>
<proteinExistence type="predicted"/>
<dbReference type="OrthoDB" id="1933168at2759"/>
<sequence>MEESKGGDLISGREVARVAQKAIWAVQLLLLSAGTISTLLVVAQLLSTSTLPAIGTITSFQSWFSRLYIYIILNFIIITIAASSTFHHQKQEDHDTDTSTTTTVDPSKHNYHQTHFQDSTTPTLSFNSRQYHQLEDDPDHFYSHPQSPQGNNQTQFQDSTSTSSSSSKNPNRSCQTVADETNQLGVTKPKKDDNEDTLEATWKAISEGGGKPLSRQLKKSDTWNAPPLVMAKEEEERSSLAAWKELRKSETFKEARGKGGLRRRDPSLSQDELNQRVESFIKKFNHEIRLQRQESDQRFLEMINRGV</sequence>
<evidence type="ECO:0000313" key="5">
    <source>
        <dbReference type="Proteomes" id="UP000325577"/>
    </source>
</evidence>
<feature type="compositionally biased region" description="Polar residues" evidence="1">
    <location>
        <begin position="144"/>
        <end position="158"/>
    </location>
</feature>
<evidence type="ECO:0000256" key="2">
    <source>
        <dbReference type="SAM" id="Phobius"/>
    </source>
</evidence>
<dbReference type="InterPro" id="IPR008480">
    <property type="entry name" value="DUF761_pln"/>
</dbReference>
<keyword evidence="2" id="KW-1133">Transmembrane helix</keyword>